<sequence length="98" mass="11369">MNTLITYDITIRHTEVKSAMKNKGYFDYWIANNQNYHLPNTSLWKKDTSQDTALADMQQVIQTLNYNQPLNNQIRLERCVAVPAYPWAAIPGDAHRKS</sequence>
<name>A0A1M6J170_9BACT</name>
<accession>A0A1M6J170</accession>
<proteinExistence type="predicted"/>
<dbReference type="OrthoDB" id="1272389at2"/>
<reference evidence="1 2" key="1">
    <citation type="submission" date="2016-11" db="EMBL/GenBank/DDBJ databases">
        <authorList>
            <person name="Jaros S."/>
            <person name="Januszkiewicz K."/>
            <person name="Wedrychowicz H."/>
        </authorList>
    </citation>
    <scope>NUCLEOTIDE SEQUENCE [LARGE SCALE GENOMIC DNA]</scope>
    <source>
        <strain evidence="1 2">DSM 21074</strain>
    </source>
</reference>
<evidence type="ECO:0000313" key="1">
    <source>
        <dbReference type="EMBL" id="SHJ40392.1"/>
    </source>
</evidence>
<dbReference type="RefSeq" id="WP_073110763.1">
    <property type="nucleotide sequence ID" value="NZ_FQYN01000006.1"/>
</dbReference>
<gene>
    <name evidence="1" type="ORF">SAMN02745146_3051</name>
</gene>
<dbReference type="Proteomes" id="UP000184418">
    <property type="component" value="Unassembled WGS sequence"/>
</dbReference>
<organism evidence="1 2">
    <name type="scientific">Hymenobacter daecheongensis DSM 21074</name>
    <dbReference type="NCBI Taxonomy" id="1121955"/>
    <lineage>
        <taxon>Bacteria</taxon>
        <taxon>Pseudomonadati</taxon>
        <taxon>Bacteroidota</taxon>
        <taxon>Cytophagia</taxon>
        <taxon>Cytophagales</taxon>
        <taxon>Hymenobacteraceae</taxon>
        <taxon>Hymenobacter</taxon>
    </lineage>
</organism>
<keyword evidence="2" id="KW-1185">Reference proteome</keyword>
<dbReference type="STRING" id="1121955.SAMN02745146_3051"/>
<protein>
    <submittedName>
        <fullName evidence="1">Uncharacterized protein</fullName>
    </submittedName>
</protein>
<dbReference type="EMBL" id="FQYN01000006">
    <property type="protein sequence ID" value="SHJ40392.1"/>
    <property type="molecule type" value="Genomic_DNA"/>
</dbReference>
<evidence type="ECO:0000313" key="2">
    <source>
        <dbReference type="Proteomes" id="UP000184418"/>
    </source>
</evidence>
<dbReference type="AlphaFoldDB" id="A0A1M6J170"/>